<evidence type="ECO:0000313" key="1">
    <source>
        <dbReference type="EMBL" id="CAK32574.1"/>
    </source>
</evidence>
<dbReference type="EMBL" id="AM270418">
    <property type="protein sequence ID" value="CAK32574.1"/>
    <property type="molecule type" value="Genomic_DNA"/>
</dbReference>
<organism evidence="1">
    <name type="scientific">uncultured organism</name>
    <dbReference type="NCBI Taxonomy" id="155900"/>
    <lineage>
        <taxon>unclassified sequences</taxon>
        <taxon>environmental samples</taxon>
    </lineage>
</organism>
<sequence length="391" mass="41903">MGASLNQLVDTVRDDPGGIVAAFDALDVVIDNFSPTLSPSQEIDFMSSGRELIAASALEGLLDRGQFAEAKEIMSGTPGLIDVMSPATQSRLKARIARFQFDQTQAETEARRKVATAETILGRKATPAERARLAGLAPVAGRQTVADKIREIEDAIDRPLTERERTNAAGLDTPQAVSPEGREVQDREMFIGQFGEDSEQVAAFDEAVRGAGDAPSLADVAGQRKEFTKASGVFVSVRDSFNRVVASTQDPSAAGDLALIFNYMKILDPGSVVRESEFAQAAAAGSWGQRLQAAADRFLAGKRLSDDMRADFAERAELLMQAQLRTHLLLEATFRDLALRAGFDPDDVALDYVGPLRETIPGAAPASTGQGAPQRAKPRLKFDLNGNRIGG</sequence>
<reference evidence="1" key="1">
    <citation type="submission" date="2006-06" db="EMBL/GenBank/DDBJ databases">
        <title>Construction and analysis of a metagenomic library from a deep-sea sediment of east Pacific nodule Province.</title>
        <authorList>
            <person name="Xu M."/>
            <person name="Xiao X."/>
            <person name="Wang F."/>
        </authorList>
    </citation>
    <scope>NUCLEOTIDE SEQUENCE</scope>
</reference>
<accession>Q1EHW5</accession>
<proteinExistence type="predicted"/>
<protein>
    <submittedName>
        <fullName evidence="1">Structural protein</fullName>
    </submittedName>
</protein>
<name>Q1EHW5_9ZZZZ</name>
<dbReference type="AlphaFoldDB" id="Q1EHW5"/>
<gene>
    <name evidence="1" type="ORF">10D02-40</name>
</gene>